<accession>A0A1G9QCN0</accession>
<organism evidence="2 3">
    <name type="scientific">Lentzea albidocapillata subsp. violacea</name>
    <dbReference type="NCBI Taxonomy" id="128104"/>
    <lineage>
        <taxon>Bacteria</taxon>
        <taxon>Bacillati</taxon>
        <taxon>Actinomycetota</taxon>
        <taxon>Actinomycetes</taxon>
        <taxon>Pseudonocardiales</taxon>
        <taxon>Pseudonocardiaceae</taxon>
        <taxon>Lentzea</taxon>
    </lineage>
</organism>
<dbReference type="RefSeq" id="WP_176929855.1">
    <property type="nucleotide sequence ID" value="NZ_FNET01000016.1"/>
</dbReference>
<proteinExistence type="predicted"/>
<gene>
    <name evidence="2" type="ORF">SAMN04488074_116109</name>
</gene>
<dbReference type="EMBL" id="FNET01000016">
    <property type="protein sequence ID" value="SDM08822.1"/>
    <property type="molecule type" value="Genomic_DNA"/>
</dbReference>
<protein>
    <submittedName>
        <fullName evidence="2">Uncharacterized protein</fullName>
    </submittedName>
</protein>
<evidence type="ECO:0000313" key="2">
    <source>
        <dbReference type="EMBL" id="SDM08822.1"/>
    </source>
</evidence>
<feature type="compositionally biased region" description="Polar residues" evidence="1">
    <location>
        <begin position="1"/>
        <end position="14"/>
    </location>
</feature>
<dbReference type="Proteomes" id="UP000199682">
    <property type="component" value="Unassembled WGS sequence"/>
</dbReference>
<evidence type="ECO:0000256" key="1">
    <source>
        <dbReference type="SAM" id="MobiDB-lite"/>
    </source>
</evidence>
<evidence type="ECO:0000313" key="3">
    <source>
        <dbReference type="Proteomes" id="UP000199682"/>
    </source>
</evidence>
<reference evidence="3" key="1">
    <citation type="submission" date="2016-10" db="EMBL/GenBank/DDBJ databases">
        <authorList>
            <person name="Varghese N."/>
            <person name="Submissions S."/>
        </authorList>
    </citation>
    <scope>NUCLEOTIDE SEQUENCE [LARGE SCALE GENOMIC DNA]</scope>
    <source>
        <strain evidence="3">DSM 44796</strain>
    </source>
</reference>
<dbReference type="AlphaFoldDB" id="A0A1G9QCN0"/>
<name>A0A1G9QCN0_9PSEU</name>
<sequence>MTFASDANTEQRVLTNGGAMSADAATSMEKSRRTVPAKATKQKLPE</sequence>
<feature type="region of interest" description="Disordered" evidence="1">
    <location>
        <begin position="1"/>
        <end position="46"/>
    </location>
</feature>